<dbReference type="AlphaFoldDB" id="A0A4R1MYF7"/>
<dbReference type="InterPro" id="IPR005531">
    <property type="entry name" value="Asp23"/>
</dbReference>
<dbReference type="PANTHER" id="PTHR34297:SF2">
    <property type="entry name" value="ASP23_GLS24 FAMILY ENVELOPE STRESS RESPONSE PROTEIN"/>
    <property type="match status" value="1"/>
</dbReference>
<evidence type="ECO:0000256" key="1">
    <source>
        <dbReference type="ARBA" id="ARBA00005721"/>
    </source>
</evidence>
<evidence type="ECO:0000313" key="2">
    <source>
        <dbReference type="EMBL" id="TCK98327.1"/>
    </source>
</evidence>
<reference evidence="2 3" key="1">
    <citation type="submission" date="2019-03" db="EMBL/GenBank/DDBJ databases">
        <title>Genomic Encyclopedia of Type Strains, Phase IV (KMG-IV): sequencing the most valuable type-strain genomes for metagenomic binning, comparative biology and taxonomic classification.</title>
        <authorList>
            <person name="Goeker M."/>
        </authorList>
    </citation>
    <scope>NUCLEOTIDE SEQUENCE [LARGE SCALE GENOMIC DNA]</scope>
    <source>
        <strain evidence="2 3">DSM 24176</strain>
    </source>
</reference>
<proteinExistence type="inferred from homology"/>
<sequence length="117" mass="12822">MKGRMATNIGNIIIDNEVVSKYAGLAAVECYGIVGMAMVTVKEDLVKILKRESLSKGVKVTIIDNKIDIDFHVVVVYGVKISAVADNLISTVKYKVEKFTGMEVTKINIFVEGVRVD</sequence>
<dbReference type="RefSeq" id="WP_132280695.1">
    <property type="nucleotide sequence ID" value="NZ_SMGQ01000011.1"/>
</dbReference>
<protein>
    <submittedName>
        <fullName evidence="2">Putative alkaline shock family protein YloU</fullName>
    </submittedName>
</protein>
<evidence type="ECO:0000313" key="3">
    <source>
        <dbReference type="Proteomes" id="UP000294545"/>
    </source>
</evidence>
<name>A0A4R1MYF7_9FIRM</name>
<keyword evidence="3" id="KW-1185">Reference proteome</keyword>
<dbReference type="Proteomes" id="UP000294545">
    <property type="component" value="Unassembled WGS sequence"/>
</dbReference>
<comment type="caution">
    <text evidence="2">The sequence shown here is derived from an EMBL/GenBank/DDBJ whole genome shotgun (WGS) entry which is preliminary data.</text>
</comment>
<comment type="similarity">
    <text evidence="1">Belongs to the asp23 family.</text>
</comment>
<organism evidence="2 3">
    <name type="scientific">Natranaerovirga hydrolytica</name>
    <dbReference type="NCBI Taxonomy" id="680378"/>
    <lineage>
        <taxon>Bacteria</taxon>
        <taxon>Bacillati</taxon>
        <taxon>Bacillota</taxon>
        <taxon>Clostridia</taxon>
        <taxon>Lachnospirales</taxon>
        <taxon>Natranaerovirgaceae</taxon>
        <taxon>Natranaerovirga</taxon>
    </lineage>
</organism>
<gene>
    <name evidence="2" type="ORF">EDC19_0747</name>
</gene>
<accession>A0A4R1MYF7</accession>
<dbReference type="Pfam" id="PF03780">
    <property type="entry name" value="Asp23"/>
    <property type="match status" value="1"/>
</dbReference>
<dbReference type="EMBL" id="SMGQ01000011">
    <property type="protein sequence ID" value="TCK98327.1"/>
    <property type="molecule type" value="Genomic_DNA"/>
</dbReference>
<dbReference type="PANTHER" id="PTHR34297">
    <property type="entry name" value="HYPOTHETICAL CYTOSOLIC PROTEIN-RELATED"/>
    <property type="match status" value="1"/>
</dbReference>
<dbReference type="OrthoDB" id="9791482at2"/>